<name>A0A1X6PCH8_PORUM</name>
<feature type="region of interest" description="Disordered" evidence="1">
    <location>
        <begin position="338"/>
        <end position="386"/>
    </location>
</feature>
<dbReference type="AlphaFoldDB" id="A0A1X6PCH8"/>
<feature type="region of interest" description="Disordered" evidence="1">
    <location>
        <begin position="406"/>
        <end position="436"/>
    </location>
</feature>
<evidence type="ECO:0000256" key="1">
    <source>
        <dbReference type="SAM" id="MobiDB-lite"/>
    </source>
</evidence>
<evidence type="ECO:0000313" key="2">
    <source>
        <dbReference type="EMBL" id="OSX78544.1"/>
    </source>
</evidence>
<feature type="compositionally biased region" description="Basic and acidic residues" evidence="1">
    <location>
        <begin position="262"/>
        <end position="285"/>
    </location>
</feature>
<feature type="compositionally biased region" description="Pro residues" evidence="1">
    <location>
        <begin position="363"/>
        <end position="373"/>
    </location>
</feature>
<accession>A0A1X6PCH8</accession>
<feature type="region of interest" description="Disordered" evidence="1">
    <location>
        <begin position="139"/>
        <end position="214"/>
    </location>
</feature>
<protein>
    <submittedName>
        <fullName evidence="2">Uncharacterized protein</fullName>
    </submittedName>
</protein>
<reference evidence="2 3" key="1">
    <citation type="submission" date="2017-03" db="EMBL/GenBank/DDBJ databases">
        <title>WGS assembly of Porphyra umbilicalis.</title>
        <authorList>
            <person name="Brawley S.H."/>
            <person name="Blouin N.A."/>
            <person name="Ficko-Blean E."/>
            <person name="Wheeler G.L."/>
            <person name="Lohr M."/>
            <person name="Goodson H.V."/>
            <person name="Jenkins J.W."/>
            <person name="Blaby-Haas C.E."/>
            <person name="Helliwell K.E."/>
            <person name="Chan C."/>
            <person name="Marriage T."/>
            <person name="Bhattacharya D."/>
            <person name="Klein A.S."/>
            <person name="Badis Y."/>
            <person name="Brodie J."/>
            <person name="Cao Y."/>
            <person name="Collen J."/>
            <person name="Dittami S.M."/>
            <person name="Gachon C.M."/>
            <person name="Green B.R."/>
            <person name="Karpowicz S."/>
            <person name="Kim J.W."/>
            <person name="Kudahl U."/>
            <person name="Lin S."/>
            <person name="Michel G."/>
            <person name="Mittag M."/>
            <person name="Olson B.J."/>
            <person name="Pangilinan J."/>
            <person name="Peng Y."/>
            <person name="Qiu H."/>
            <person name="Shu S."/>
            <person name="Singer J.T."/>
            <person name="Smith A.G."/>
            <person name="Sprecher B.N."/>
            <person name="Wagner V."/>
            <person name="Wang W."/>
            <person name="Wang Z.-Y."/>
            <person name="Yan J."/>
            <person name="Yarish C."/>
            <person name="Zoeuner-Riek S."/>
            <person name="Zhuang Y."/>
            <person name="Zou Y."/>
            <person name="Lindquist E.A."/>
            <person name="Grimwood J."/>
            <person name="Barry K."/>
            <person name="Rokhsar D.S."/>
            <person name="Schmutz J."/>
            <person name="Stiller J.W."/>
            <person name="Grossman A.R."/>
            <person name="Prochnik S.E."/>
        </authorList>
    </citation>
    <scope>NUCLEOTIDE SEQUENCE [LARGE SCALE GENOMIC DNA]</scope>
    <source>
        <strain evidence="2">4086291</strain>
    </source>
</reference>
<feature type="region of interest" description="Disordered" evidence="1">
    <location>
        <begin position="226"/>
        <end position="293"/>
    </location>
</feature>
<evidence type="ECO:0000313" key="3">
    <source>
        <dbReference type="Proteomes" id="UP000218209"/>
    </source>
</evidence>
<sequence>MASPGPVGSKTSTEAVEVIDVDAISPVPPSLPSPVQVAAQAVPADEVIDVDEPATWAGPPSSAVAVPATPRTDPLLKFDSVLGAVLYDQKMEVLAEDAAAATTSATAAAACAAGVLGMATPGASSAAASVPAVEGSPSAAVVTATPGPNPASPGEASVMPRTPAVDEAADPRPRKVARLGKATRSPGGAAVPTVQRGRSRSKWDNKPRHPLKAFVRRAAVMSVVPRMIAGPPTPPPSGSESESGSNATGSGAGAYDDSDADAGDKDADKNAGDNDGSRHASRGDDDAGGNASATAADTLARQLAARSRNQTLFPAGCWIPGAHAVLAASQAARDGLPPVAPVVTRGSMPAQGNPSASTGRVATPPPPSAPPSQPAGSAALDGESSDEMDDDALVMAYVTPPASPLPPASLAQMATPTSSPFSLLPSSGRRRRANDPRAARAVASAARDTYNVDARVQQSDVTLRDVYVAMRNGFSSVRREITRLRAEVVIVKSQAASTLRRMDGLAAAADGRDSRTGVVLGRLGDLDRSLRELGSRVPSTVGAAAAGQDDPKKSLALVTEIKEQFLEVLMSEVRTATTSAAVFPSTTIVNSKLLDVASRVLGVSEAAAAEKLQEKLMLPVRKPEKGMALVVAYQYIKRVVWHLNSSLSSISVSTFVKRMHSVRGIGSWSAPSPSCTRRVLRQSPEECMDLLRSDAFIKDASGRLAMLDALANVIDELGGTAQMVSWTGPNKATRVRAYLRQRAGLPPVTVGVGALNLGHTSLFERELLYLNDVLPKNSDVHDGLQLLDGGNPDRHCVATAAAPTAAATAPATPASTPAAPAVVAAAVPVVVGGAPAGVLLPVPLQPMRLEPLPGHVAGRDAHRGPDGTGAAAAARSGDGVGDFDEEEDDEIRPVRDDRAAQWRAYRAAGF</sequence>
<gene>
    <name evidence="2" type="ORF">BU14_0106s0010</name>
</gene>
<dbReference type="EMBL" id="KV918810">
    <property type="protein sequence ID" value="OSX78544.1"/>
    <property type="molecule type" value="Genomic_DNA"/>
</dbReference>
<feature type="compositionally biased region" description="Low complexity" evidence="1">
    <location>
        <begin position="418"/>
        <end position="427"/>
    </location>
</feature>
<dbReference type="Proteomes" id="UP000218209">
    <property type="component" value="Unassembled WGS sequence"/>
</dbReference>
<feature type="region of interest" description="Disordered" evidence="1">
    <location>
        <begin position="857"/>
        <end position="891"/>
    </location>
</feature>
<feature type="compositionally biased region" description="Low complexity" evidence="1">
    <location>
        <begin position="238"/>
        <end position="255"/>
    </location>
</feature>
<feature type="compositionally biased region" description="Acidic residues" evidence="1">
    <location>
        <begin position="881"/>
        <end position="890"/>
    </location>
</feature>
<proteinExistence type="predicted"/>
<feature type="compositionally biased region" description="Polar residues" evidence="1">
    <location>
        <begin position="350"/>
        <end position="360"/>
    </location>
</feature>
<organism evidence="2 3">
    <name type="scientific">Porphyra umbilicalis</name>
    <name type="common">Purple laver</name>
    <name type="synonym">Red alga</name>
    <dbReference type="NCBI Taxonomy" id="2786"/>
    <lineage>
        <taxon>Eukaryota</taxon>
        <taxon>Rhodophyta</taxon>
        <taxon>Bangiophyceae</taxon>
        <taxon>Bangiales</taxon>
        <taxon>Bangiaceae</taxon>
        <taxon>Porphyra</taxon>
    </lineage>
</organism>
<keyword evidence="3" id="KW-1185">Reference proteome</keyword>